<evidence type="ECO:0000313" key="3">
    <source>
        <dbReference type="Proteomes" id="UP001443914"/>
    </source>
</evidence>
<reference evidence="2" key="1">
    <citation type="submission" date="2024-03" db="EMBL/GenBank/DDBJ databases">
        <title>WGS assembly of Saponaria officinalis var. Norfolk2.</title>
        <authorList>
            <person name="Jenkins J."/>
            <person name="Shu S."/>
            <person name="Grimwood J."/>
            <person name="Barry K."/>
            <person name="Goodstein D."/>
            <person name="Schmutz J."/>
            <person name="Leebens-Mack J."/>
            <person name="Osbourn A."/>
        </authorList>
    </citation>
    <scope>NUCLEOTIDE SEQUENCE [LARGE SCALE GENOMIC DNA]</scope>
    <source>
        <strain evidence="2">JIC</strain>
    </source>
</reference>
<protein>
    <submittedName>
        <fullName evidence="2">Uncharacterized protein</fullName>
    </submittedName>
</protein>
<comment type="caution">
    <text evidence="2">The sequence shown here is derived from an EMBL/GenBank/DDBJ whole genome shotgun (WGS) entry which is preliminary data.</text>
</comment>
<name>A0AAW1H9I8_SAPOF</name>
<organism evidence="2 3">
    <name type="scientific">Saponaria officinalis</name>
    <name type="common">Common soapwort</name>
    <name type="synonym">Lychnis saponaria</name>
    <dbReference type="NCBI Taxonomy" id="3572"/>
    <lineage>
        <taxon>Eukaryota</taxon>
        <taxon>Viridiplantae</taxon>
        <taxon>Streptophyta</taxon>
        <taxon>Embryophyta</taxon>
        <taxon>Tracheophyta</taxon>
        <taxon>Spermatophyta</taxon>
        <taxon>Magnoliopsida</taxon>
        <taxon>eudicotyledons</taxon>
        <taxon>Gunneridae</taxon>
        <taxon>Pentapetalae</taxon>
        <taxon>Caryophyllales</taxon>
        <taxon>Caryophyllaceae</taxon>
        <taxon>Caryophylleae</taxon>
        <taxon>Saponaria</taxon>
    </lineage>
</organism>
<feature type="compositionally biased region" description="Low complexity" evidence="1">
    <location>
        <begin position="183"/>
        <end position="194"/>
    </location>
</feature>
<sequence length="327" mass="36974">MEDKENIEKNGNKTMQQITVPFLWEVKPGQPKENWQETPKRESLTHVTQPAVKYVASVPFKWEEKPGTPLECFVQEAEKHTVSETLSVNRSLQLPLPPAYFANYGTESDGDSSYGDEFEYQYWMSEIDFEVGSIVSDESFCSAPSLLQAKADNLTPSKVSVSSTVKLQNPFLTQAYDDNIEGSSSPEDSCSPRSYASRNASLRGAAFLQYLFPLYPPKSAFLDKPDSSKSTKSVHNRTELKLPTVEENKKLGGTSKRSGVIRRPLTLEELIIQRRRMSYRRKAVQMKKKNTPKDFDEDNRHGCFNFGSNAGRQTELFGKDLLTLKLS</sequence>
<dbReference type="Proteomes" id="UP001443914">
    <property type="component" value="Unassembled WGS sequence"/>
</dbReference>
<keyword evidence="3" id="KW-1185">Reference proteome</keyword>
<feature type="region of interest" description="Disordered" evidence="1">
    <location>
        <begin position="176"/>
        <end position="195"/>
    </location>
</feature>
<evidence type="ECO:0000256" key="1">
    <source>
        <dbReference type="SAM" id="MobiDB-lite"/>
    </source>
</evidence>
<dbReference type="AlphaFoldDB" id="A0AAW1H9I8"/>
<accession>A0AAW1H9I8</accession>
<evidence type="ECO:0000313" key="2">
    <source>
        <dbReference type="EMBL" id="KAK9672727.1"/>
    </source>
</evidence>
<dbReference type="PANTHER" id="PTHR37767:SF1">
    <property type="entry name" value="HYDROXYPROLINE-RICH GLYCOPROTEIN FAMILY PROTEIN"/>
    <property type="match status" value="1"/>
</dbReference>
<dbReference type="PANTHER" id="PTHR37767">
    <property type="entry name" value="HYDROXYPROLINE-RICH GLYCOPROTEIN FAMILY PROTEIN"/>
    <property type="match status" value="1"/>
</dbReference>
<gene>
    <name evidence="2" type="ORF">RND81_12G120100</name>
</gene>
<proteinExistence type="predicted"/>
<dbReference type="EMBL" id="JBDFQZ010000012">
    <property type="protein sequence ID" value="KAK9672727.1"/>
    <property type="molecule type" value="Genomic_DNA"/>
</dbReference>